<feature type="chain" id="PRO_5003237192" description="Endothelin-converting enzyme 1" evidence="8">
    <location>
        <begin position="27"/>
        <end position="746"/>
    </location>
</feature>
<keyword evidence="4" id="KW-0479">Metal-binding</keyword>
<keyword evidence="12" id="KW-1185">Reference proteome</keyword>
<comment type="similarity">
    <text evidence="2">Belongs to the peptidase M13 family.</text>
</comment>
<dbReference type="InterPro" id="IPR042089">
    <property type="entry name" value="Peptidase_M13_dom_2"/>
</dbReference>
<dbReference type="InterPro" id="IPR000718">
    <property type="entry name" value="Peptidase_M13"/>
</dbReference>
<keyword evidence="8" id="KW-0732">Signal</keyword>
<evidence type="ECO:0000256" key="2">
    <source>
        <dbReference type="ARBA" id="ARBA00007357"/>
    </source>
</evidence>
<organism evidence="11 12">
    <name type="scientific">Daphnia pulex</name>
    <name type="common">Water flea</name>
    <dbReference type="NCBI Taxonomy" id="6669"/>
    <lineage>
        <taxon>Eukaryota</taxon>
        <taxon>Metazoa</taxon>
        <taxon>Ecdysozoa</taxon>
        <taxon>Arthropoda</taxon>
        <taxon>Crustacea</taxon>
        <taxon>Branchiopoda</taxon>
        <taxon>Diplostraca</taxon>
        <taxon>Cladocera</taxon>
        <taxon>Anomopoda</taxon>
        <taxon>Daphniidae</taxon>
        <taxon>Daphnia</taxon>
    </lineage>
</organism>
<reference evidence="11 12" key="1">
    <citation type="journal article" date="2011" name="Science">
        <title>The ecoresponsive genome of Daphnia pulex.</title>
        <authorList>
            <person name="Colbourne J.K."/>
            <person name="Pfrender M.E."/>
            <person name="Gilbert D."/>
            <person name="Thomas W.K."/>
            <person name="Tucker A."/>
            <person name="Oakley T.H."/>
            <person name="Tokishita S."/>
            <person name="Aerts A."/>
            <person name="Arnold G.J."/>
            <person name="Basu M.K."/>
            <person name="Bauer D.J."/>
            <person name="Caceres C.E."/>
            <person name="Carmel L."/>
            <person name="Casola C."/>
            <person name="Choi J.H."/>
            <person name="Detter J.C."/>
            <person name="Dong Q."/>
            <person name="Dusheyko S."/>
            <person name="Eads B.D."/>
            <person name="Frohlich T."/>
            <person name="Geiler-Samerotte K.A."/>
            <person name="Gerlach D."/>
            <person name="Hatcher P."/>
            <person name="Jogdeo S."/>
            <person name="Krijgsveld J."/>
            <person name="Kriventseva E.V."/>
            <person name="Kultz D."/>
            <person name="Laforsch C."/>
            <person name="Lindquist E."/>
            <person name="Lopez J."/>
            <person name="Manak J.R."/>
            <person name="Muller J."/>
            <person name="Pangilinan J."/>
            <person name="Patwardhan R.P."/>
            <person name="Pitluck S."/>
            <person name="Pritham E.J."/>
            <person name="Rechtsteiner A."/>
            <person name="Rho M."/>
            <person name="Rogozin I.B."/>
            <person name="Sakarya O."/>
            <person name="Salamov A."/>
            <person name="Schaack S."/>
            <person name="Shapiro H."/>
            <person name="Shiga Y."/>
            <person name="Skalitzky C."/>
            <person name="Smith Z."/>
            <person name="Souvorov A."/>
            <person name="Sung W."/>
            <person name="Tang Z."/>
            <person name="Tsuchiya D."/>
            <person name="Tu H."/>
            <person name="Vos H."/>
            <person name="Wang M."/>
            <person name="Wolf Y.I."/>
            <person name="Yamagata H."/>
            <person name="Yamada T."/>
            <person name="Ye Y."/>
            <person name="Shaw J.R."/>
            <person name="Andrews J."/>
            <person name="Crease T.J."/>
            <person name="Tang H."/>
            <person name="Lucas S.M."/>
            <person name="Robertson H.M."/>
            <person name="Bork P."/>
            <person name="Koonin E.V."/>
            <person name="Zdobnov E.M."/>
            <person name="Grigoriev I.V."/>
            <person name="Lynch M."/>
            <person name="Boore J.L."/>
        </authorList>
    </citation>
    <scope>NUCLEOTIDE SEQUENCE [LARGE SCALE GENOMIC DNA]</scope>
</reference>
<dbReference type="eggNOG" id="KOG3624">
    <property type="taxonomic scope" value="Eukaryota"/>
</dbReference>
<keyword evidence="6" id="KW-0862">Zinc</keyword>
<dbReference type="AlphaFoldDB" id="E9G5M2"/>
<dbReference type="Pfam" id="PF01431">
    <property type="entry name" value="Peptidase_M13"/>
    <property type="match status" value="1"/>
</dbReference>
<name>E9G5M2_DAPPU</name>
<dbReference type="CDD" id="cd08662">
    <property type="entry name" value="M13"/>
    <property type="match status" value="1"/>
</dbReference>
<dbReference type="HOGENOM" id="CLU_006187_4_3_1"/>
<dbReference type="GO" id="GO:0005886">
    <property type="term" value="C:plasma membrane"/>
    <property type="evidence" value="ECO:0000318"/>
    <property type="project" value="GO_Central"/>
</dbReference>
<evidence type="ECO:0000256" key="5">
    <source>
        <dbReference type="ARBA" id="ARBA00022801"/>
    </source>
</evidence>
<dbReference type="EMBL" id="GL732532">
    <property type="protein sequence ID" value="EFX85602.1"/>
    <property type="molecule type" value="Genomic_DNA"/>
</dbReference>
<dbReference type="Gene3D" id="1.10.1380.10">
    <property type="entry name" value="Neutral endopeptidase , domain2"/>
    <property type="match status" value="1"/>
</dbReference>
<protein>
    <recommendedName>
        <fullName evidence="13">Endothelin-converting enzyme 1</fullName>
    </recommendedName>
</protein>
<comment type="cofactor">
    <cofactor evidence="1">
        <name>Zn(2+)</name>
        <dbReference type="ChEBI" id="CHEBI:29105"/>
    </cofactor>
</comment>
<dbReference type="KEGG" id="dpx:DAPPUDRAFT_313898"/>
<keyword evidence="5" id="KW-0378">Hydrolase</keyword>
<gene>
    <name evidence="11" type="ORF">DAPPUDRAFT_313898</name>
</gene>
<dbReference type="InterPro" id="IPR024079">
    <property type="entry name" value="MetalloPept_cat_dom_sf"/>
</dbReference>
<feature type="domain" description="Peptidase M13 C-terminal" evidence="9">
    <location>
        <begin position="553"/>
        <end position="743"/>
    </location>
</feature>
<dbReference type="InterPro" id="IPR008753">
    <property type="entry name" value="Peptidase_M13_N"/>
</dbReference>
<dbReference type="OrthoDB" id="6475849at2759"/>
<dbReference type="PROSITE" id="PS51885">
    <property type="entry name" value="NEPRILYSIN"/>
    <property type="match status" value="1"/>
</dbReference>
<sequence>MASNKYGLHFYLAVGFVILLESFTHGSPVSVDVNTAAASQLAEAMDPTANPCVDFFQFACGGWIKNNPIPASKSGWSQFEIMYQKLTRELREILQGKNSPNDPAPLKLARGMYADCMNINAIETLGLTPLIDYLAKFGGWPMTLKHWDESKFDWKNTTASALTTFDLHILMSVFNDLDSNNTEMNSIYVDQDSLYLPRSVLVNPADNPQITTAYTTLIVESAKAVRSWLKSDVTDAQIKADADAVLKFESQLAMITVPDENRHNFTRMYNSMSLVELQKWTDSVPTGKSNSKAKINWQEYLNKIYSVVDIAIPATERVIVVETNYLKQFVHLLDQTPPRVLANYVHWRIVDALATYTNQQMSDLQFAFAKVNEGVSQPAPRSSKCVDVVNDLLGFALGSVYVEKVMDDAAVDEVKEMVTNLKRAFKSMVIEDEWMDTETKLTANEKVDAMIEFVGYPQWIKNKTALEEYYDGIMNASTGFHFHNIQQVNAYLSQNDLSVLRDQVDRTEWSDKPTTVNAFYSGTTNSISMAIKVNFEMIGESNIERRCDAFAGFPAAVLQPPYFTKGISPAINYGAMGSMIGHEITHGFDDQGRQSDKNGNTVQWWTEKTLEKYQERAKCFIDQYSNYVVLNGTRLNGVNTQGENIADNGGVREAFRAYRYHVAAHGGADSSKFQNLTPEQVFFLAYANSFCGTNTPEELGNLVETDPHSPHRFRVIGTLSNNEDFVREFKCGAGSPMNRLNKCVLW</sequence>
<evidence type="ECO:0000256" key="7">
    <source>
        <dbReference type="ARBA" id="ARBA00023049"/>
    </source>
</evidence>
<evidence type="ECO:0008006" key="13">
    <source>
        <dbReference type="Google" id="ProtNLM"/>
    </source>
</evidence>
<dbReference type="PRINTS" id="PR00786">
    <property type="entry name" value="NEPRILYSIN"/>
</dbReference>
<evidence type="ECO:0000259" key="9">
    <source>
        <dbReference type="Pfam" id="PF01431"/>
    </source>
</evidence>
<evidence type="ECO:0000256" key="4">
    <source>
        <dbReference type="ARBA" id="ARBA00022723"/>
    </source>
</evidence>
<accession>E9G5M2</accession>
<evidence type="ECO:0000313" key="11">
    <source>
        <dbReference type="EMBL" id="EFX85602.1"/>
    </source>
</evidence>
<feature type="signal peptide" evidence="8">
    <location>
        <begin position="1"/>
        <end position="26"/>
    </location>
</feature>
<dbReference type="GO" id="GO:0004222">
    <property type="term" value="F:metalloendopeptidase activity"/>
    <property type="evidence" value="ECO:0000318"/>
    <property type="project" value="GO_Central"/>
</dbReference>
<evidence type="ECO:0000313" key="12">
    <source>
        <dbReference type="Proteomes" id="UP000000305"/>
    </source>
</evidence>
<keyword evidence="7" id="KW-0482">Metalloprotease</keyword>
<dbReference type="GO" id="GO:0016485">
    <property type="term" value="P:protein processing"/>
    <property type="evidence" value="ECO:0000318"/>
    <property type="project" value="GO_Central"/>
</dbReference>
<dbReference type="PANTHER" id="PTHR11733">
    <property type="entry name" value="ZINC METALLOPROTEASE FAMILY M13 NEPRILYSIN-RELATED"/>
    <property type="match status" value="1"/>
</dbReference>
<dbReference type="Pfam" id="PF05649">
    <property type="entry name" value="Peptidase_M13_N"/>
    <property type="match status" value="1"/>
</dbReference>
<dbReference type="OMA" id="TTRNRMM"/>
<dbReference type="GO" id="GO:0046872">
    <property type="term" value="F:metal ion binding"/>
    <property type="evidence" value="ECO:0007669"/>
    <property type="project" value="UniProtKB-KW"/>
</dbReference>
<dbReference type="Gene3D" id="3.40.390.10">
    <property type="entry name" value="Collagenase (Catalytic Domain)"/>
    <property type="match status" value="1"/>
</dbReference>
<proteinExistence type="inferred from homology"/>
<evidence type="ECO:0000256" key="1">
    <source>
        <dbReference type="ARBA" id="ARBA00001947"/>
    </source>
</evidence>
<evidence type="ECO:0000256" key="6">
    <source>
        <dbReference type="ARBA" id="ARBA00022833"/>
    </source>
</evidence>
<dbReference type="InParanoid" id="E9G5M2"/>
<evidence type="ECO:0000256" key="8">
    <source>
        <dbReference type="SAM" id="SignalP"/>
    </source>
</evidence>
<dbReference type="PhylomeDB" id="E9G5M2"/>
<feature type="domain" description="Peptidase M13 N-terminal" evidence="10">
    <location>
        <begin position="51"/>
        <end position="457"/>
    </location>
</feature>
<dbReference type="Proteomes" id="UP000000305">
    <property type="component" value="Unassembled WGS sequence"/>
</dbReference>
<evidence type="ECO:0000256" key="3">
    <source>
        <dbReference type="ARBA" id="ARBA00022670"/>
    </source>
</evidence>
<dbReference type="PANTHER" id="PTHR11733:SF237">
    <property type="entry name" value="NEPRILYSIN-LIKE 4"/>
    <property type="match status" value="1"/>
</dbReference>
<dbReference type="SUPFAM" id="SSF55486">
    <property type="entry name" value="Metalloproteases ('zincins'), catalytic domain"/>
    <property type="match status" value="1"/>
</dbReference>
<keyword evidence="3" id="KW-0645">Protease</keyword>
<evidence type="ECO:0000259" key="10">
    <source>
        <dbReference type="Pfam" id="PF05649"/>
    </source>
</evidence>
<dbReference type="InterPro" id="IPR018497">
    <property type="entry name" value="Peptidase_M13_C"/>
</dbReference>